<evidence type="ECO:0000256" key="1">
    <source>
        <dbReference type="ARBA" id="ARBA00022605"/>
    </source>
</evidence>
<dbReference type="PANTHER" id="PTHR33563:SF1">
    <property type="entry name" value="3-DEHYDROQUINATE SYNTHASE"/>
    <property type="match status" value="1"/>
</dbReference>
<dbReference type="InterPro" id="IPR002812">
    <property type="entry name" value="DHQS"/>
</dbReference>
<evidence type="ECO:0000313" key="5">
    <source>
        <dbReference type="EMBL" id="RHK59326.1"/>
    </source>
</evidence>
<feature type="domain" description="3-dehydroquinate synthase C-terminal" evidence="4">
    <location>
        <begin position="199"/>
        <end position="342"/>
    </location>
</feature>
<feature type="domain" description="3-dehydroquinate synthase N-terminal" evidence="3">
    <location>
        <begin position="4"/>
        <end position="183"/>
    </location>
</feature>
<dbReference type="GO" id="GO:0016491">
    <property type="term" value="F:oxidoreductase activity"/>
    <property type="evidence" value="ECO:0007669"/>
    <property type="project" value="InterPro"/>
</dbReference>
<dbReference type="PANTHER" id="PTHR33563">
    <property type="match status" value="1"/>
</dbReference>
<keyword evidence="2" id="KW-0057">Aromatic amino acid biosynthesis</keyword>
<dbReference type="Proteomes" id="UP000284152">
    <property type="component" value="Unassembled WGS sequence"/>
</dbReference>
<reference evidence="5 6" key="1">
    <citation type="submission" date="2018-08" db="EMBL/GenBank/DDBJ databases">
        <title>A genome reference for cultivated species of the human gut microbiota.</title>
        <authorList>
            <person name="Zou Y."/>
            <person name="Xue W."/>
            <person name="Luo G."/>
        </authorList>
    </citation>
    <scope>NUCLEOTIDE SEQUENCE [LARGE SCALE GENOMIC DNA]</scope>
    <source>
        <strain evidence="5 6">AF42-21</strain>
    </source>
</reference>
<evidence type="ECO:0000259" key="4">
    <source>
        <dbReference type="Pfam" id="PF26558"/>
    </source>
</evidence>
<organism evidence="5 6">
    <name type="scientific">Dorea formicigenerans</name>
    <dbReference type="NCBI Taxonomy" id="39486"/>
    <lineage>
        <taxon>Bacteria</taxon>
        <taxon>Bacillati</taxon>
        <taxon>Bacillota</taxon>
        <taxon>Clostridia</taxon>
        <taxon>Lachnospirales</taxon>
        <taxon>Lachnospiraceae</taxon>
        <taxon>Dorea</taxon>
    </lineage>
</organism>
<proteinExistence type="predicted"/>
<dbReference type="InterPro" id="IPR056179">
    <property type="entry name" value="DHQS_C"/>
</dbReference>
<name>A0A415H122_9FIRM</name>
<dbReference type="Pfam" id="PF26558">
    <property type="entry name" value="DHQS_2nd"/>
    <property type="match status" value="1"/>
</dbReference>
<protein>
    <submittedName>
        <fullName evidence="5">3-dehydroquinate synthase</fullName>
    </submittedName>
</protein>
<dbReference type="Pfam" id="PF01959">
    <property type="entry name" value="DHQS"/>
    <property type="match status" value="1"/>
</dbReference>
<evidence type="ECO:0000313" key="6">
    <source>
        <dbReference type="Proteomes" id="UP000284152"/>
    </source>
</evidence>
<sequence length="346" mass="39242">MNSKELWINLMNLKPEGVKEQLPLALNNGYSGIMLKISQIELIKQIPQNISVIIMMDENNKKDLLKISKEYPNRIIALIKDPELKTDEYPTIRWASYVEVYDKESMNNAIELSNRFEVCVIEFKSETNIPLELVLAFSQKNKCKVCKQVQSADDGWIATMTMEMGSYSVLLNTKNIDEIPKLKMKLDKFMEKKINIQKLKVKSVEHIGMGDRVCIDTTSLLKEDEGMIIGSTSSGGILVSSETHFLPYMDLRPFRVNAGALHSYVLAENNTTKYLSELKAGDKLLAVDSEGNTRVVAVGRVKMERRPLLLIKVTDSSNKEINVIVQDDWHIRIISENGKVKNSNIT</sequence>
<dbReference type="GO" id="GO:0003856">
    <property type="term" value="F:3-dehydroquinate synthase activity"/>
    <property type="evidence" value="ECO:0007669"/>
    <property type="project" value="InterPro"/>
</dbReference>
<evidence type="ECO:0000259" key="3">
    <source>
        <dbReference type="Pfam" id="PF01959"/>
    </source>
</evidence>
<accession>A0A415H122</accession>
<dbReference type="AlphaFoldDB" id="A0A415H122"/>
<dbReference type="GO" id="GO:0009073">
    <property type="term" value="P:aromatic amino acid family biosynthetic process"/>
    <property type="evidence" value="ECO:0007669"/>
    <property type="project" value="UniProtKB-KW"/>
</dbReference>
<dbReference type="EMBL" id="QRNS01000058">
    <property type="protein sequence ID" value="RHK59326.1"/>
    <property type="molecule type" value="Genomic_DNA"/>
</dbReference>
<comment type="caution">
    <text evidence="5">The sequence shown here is derived from an EMBL/GenBank/DDBJ whole genome shotgun (WGS) entry which is preliminary data.</text>
</comment>
<evidence type="ECO:0000256" key="2">
    <source>
        <dbReference type="ARBA" id="ARBA00023141"/>
    </source>
</evidence>
<gene>
    <name evidence="5" type="ORF">DW054_16245</name>
</gene>
<keyword evidence="1" id="KW-0028">Amino-acid biosynthesis</keyword>
<dbReference type="InterPro" id="IPR030960">
    <property type="entry name" value="DHQS/DOIS_N"/>
</dbReference>
<dbReference type="GO" id="GO:0008652">
    <property type="term" value="P:amino acid biosynthetic process"/>
    <property type="evidence" value="ECO:0007669"/>
    <property type="project" value="UniProtKB-KW"/>
</dbReference>